<dbReference type="GO" id="GO:0016787">
    <property type="term" value="F:hydrolase activity"/>
    <property type="evidence" value="ECO:0007669"/>
    <property type="project" value="UniProtKB-KW"/>
</dbReference>
<protein>
    <submittedName>
        <fullName evidence="6">3',5'-cyclic AMP phosphodiesterase CpdA</fullName>
    </submittedName>
</protein>
<evidence type="ECO:0000259" key="5">
    <source>
        <dbReference type="Pfam" id="PF00149"/>
    </source>
</evidence>
<dbReference type="Proteomes" id="UP000247811">
    <property type="component" value="Unassembled WGS sequence"/>
</dbReference>
<evidence type="ECO:0000256" key="4">
    <source>
        <dbReference type="ARBA" id="ARBA00025742"/>
    </source>
</evidence>
<dbReference type="OrthoDB" id="9811542at2"/>
<feature type="domain" description="Calcineurin-like phosphoesterase" evidence="5">
    <location>
        <begin position="4"/>
        <end position="190"/>
    </location>
</feature>
<proteinExistence type="inferred from homology"/>
<gene>
    <name evidence="6" type="ORF">C7444_103319</name>
</gene>
<dbReference type="PANTHER" id="PTHR42988">
    <property type="entry name" value="PHOSPHOHYDROLASE"/>
    <property type="match status" value="1"/>
</dbReference>
<dbReference type="PANTHER" id="PTHR42988:SF2">
    <property type="entry name" value="CYCLIC NUCLEOTIDE PHOSPHODIESTERASE CBUA0032-RELATED"/>
    <property type="match status" value="1"/>
</dbReference>
<evidence type="ECO:0000313" key="6">
    <source>
        <dbReference type="EMBL" id="PXW98221.1"/>
    </source>
</evidence>
<evidence type="ECO:0000256" key="2">
    <source>
        <dbReference type="ARBA" id="ARBA00022801"/>
    </source>
</evidence>
<comment type="caution">
    <text evidence="6">The sequence shown here is derived from an EMBL/GenBank/DDBJ whole genome shotgun (WGS) entry which is preliminary data.</text>
</comment>
<comment type="similarity">
    <text evidence="4">Belongs to the cyclic nucleotide phosphodiesterase class-III family.</text>
</comment>
<dbReference type="SUPFAM" id="SSF56300">
    <property type="entry name" value="Metallo-dependent phosphatases"/>
    <property type="match status" value="1"/>
</dbReference>
<dbReference type="InterPro" id="IPR050884">
    <property type="entry name" value="CNP_phosphodiesterase-III"/>
</dbReference>
<reference evidence="6 7" key="1">
    <citation type="submission" date="2018-05" db="EMBL/GenBank/DDBJ databases">
        <title>Genomic Encyclopedia of Type Strains, Phase IV (KMG-IV): sequencing the most valuable type-strain genomes for metagenomic binning, comparative biology and taxonomic classification.</title>
        <authorList>
            <person name="Goeker M."/>
        </authorList>
    </citation>
    <scope>NUCLEOTIDE SEQUENCE [LARGE SCALE GENOMIC DNA]</scope>
    <source>
        <strain evidence="6 7">DSM 566</strain>
    </source>
</reference>
<dbReference type="Gene3D" id="3.60.21.10">
    <property type="match status" value="1"/>
</dbReference>
<evidence type="ECO:0000313" key="7">
    <source>
        <dbReference type="Proteomes" id="UP000247811"/>
    </source>
</evidence>
<evidence type="ECO:0000256" key="3">
    <source>
        <dbReference type="ARBA" id="ARBA00023004"/>
    </source>
</evidence>
<dbReference type="EMBL" id="QJJS01000003">
    <property type="protein sequence ID" value="PXW98221.1"/>
    <property type="molecule type" value="Genomic_DNA"/>
</dbReference>
<keyword evidence="3" id="KW-0408">Iron</keyword>
<dbReference type="RefSeq" id="WP_110399775.1">
    <property type="nucleotide sequence ID" value="NZ_QJJS01000003.1"/>
</dbReference>
<accession>A0A318H4W6</accession>
<dbReference type="InterPro" id="IPR029052">
    <property type="entry name" value="Metallo-depent_PP-like"/>
</dbReference>
<dbReference type="AlphaFoldDB" id="A0A318H4W6"/>
<dbReference type="InterPro" id="IPR004843">
    <property type="entry name" value="Calcineurin-like_PHP"/>
</dbReference>
<keyword evidence="1" id="KW-0479">Metal-binding</keyword>
<dbReference type="Pfam" id="PF00149">
    <property type="entry name" value="Metallophos"/>
    <property type="match status" value="1"/>
</dbReference>
<keyword evidence="7" id="KW-1185">Reference proteome</keyword>
<keyword evidence="2" id="KW-0378">Hydrolase</keyword>
<name>A0A318H4W6_9BURK</name>
<sequence length="265" mass="29000">MSVLLQISDPHFGTERAAVVDALATLARQQRPDLIVLSGDITQRARPAQFRVARAFTDRLGAPVLAVPGNHDLPLFDPWARLCRPYARYVAAFGGDLEPVHRSPELLVVGVNTTRAWRHKHGEVSGPQVERVARLLEQAAPAQLRVVVVHQPVAVTVAQDLPNLLRGRAPALQRWAAAGADLVMGGHIHLPDVLALPGLERPMWAVQAGTAVSSRVRRGAPNSVNLLRWRVGEGSDHCRIEQWDFAADAQAFVLARLRQVRPARA</sequence>
<dbReference type="GO" id="GO:0046872">
    <property type="term" value="F:metal ion binding"/>
    <property type="evidence" value="ECO:0007669"/>
    <property type="project" value="UniProtKB-KW"/>
</dbReference>
<organism evidence="6 7">
    <name type="scientific">Sphaerotilus hippei</name>
    <dbReference type="NCBI Taxonomy" id="744406"/>
    <lineage>
        <taxon>Bacteria</taxon>
        <taxon>Pseudomonadati</taxon>
        <taxon>Pseudomonadota</taxon>
        <taxon>Betaproteobacteria</taxon>
        <taxon>Burkholderiales</taxon>
        <taxon>Sphaerotilaceae</taxon>
        <taxon>Sphaerotilus</taxon>
    </lineage>
</organism>
<evidence type="ECO:0000256" key="1">
    <source>
        <dbReference type="ARBA" id="ARBA00022723"/>
    </source>
</evidence>